<sequence>MNLEPKILYIMSSYNLYGGTPKKTLDLMKYFKGNSSIYVYEDAFPEFKSKFEATGGSVYEGFYGRNLFAHLKRLLVIVDKEGINVIQTQFSMGEILGSLVKLFRPNVKLLIAFVGPFKPGWFKTILASIYYKWTDSFIYITEYVKGEKFSQFPELKKRRGNVIFNGSDRRISEDDNMVKLKANSLFDIAGLTEWKNIQILIEAINILVNERNLKEVFLYVAGDGDMKATLNQLTKKYQLEDHIFLLGYQSNVGQYLDSCDIFVHPAYAEGFGIVIPEAMFAKRPIIVSNAGALPELIENDVTGLVVDPHDKIAWADAIQNLISDKDKRICLAENAHAFAIKNFTVERFIKDYEETYHSILDEK</sequence>
<name>A0ABT0Z025_9FLAO</name>
<dbReference type="Proteomes" id="UP001155077">
    <property type="component" value="Unassembled WGS sequence"/>
</dbReference>
<dbReference type="RefSeq" id="WP_252111153.1">
    <property type="nucleotide sequence ID" value="NZ_JAMSCK010000002.1"/>
</dbReference>
<evidence type="ECO:0000313" key="3">
    <source>
        <dbReference type="Proteomes" id="UP001155077"/>
    </source>
</evidence>
<dbReference type="Pfam" id="PF00534">
    <property type="entry name" value="Glycos_transf_1"/>
    <property type="match status" value="1"/>
</dbReference>
<dbReference type="InterPro" id="IPR001296">
    <property type="entry name" value="Glyco_trans_1"/>
</dbReference>
<feature type="domain" description="Glycosyl transferase family 1" evidence="1">
    <location>
        <begin position="180"/>
        <end position="335"/>
    </location>
</feature>
<organism evidence="2 3">
    <name type="scientific">Gramella jeungdoensis</name>
    <dbReference type="NCBI Taxonomy" id="708091"/>
    <lineage>
        <taxon>Bacteria</taxon>
        <taxon>Pseudomonadati</taxon>
        <taxon>Bacteroidota</taxon>
        <taxon>Flavobacteriia</taxon>
        <taxon>Flavobacteriales</taxon>
        <taxon>Flavobacteriaceae</taxon>
        <taxon>Christiangramia</taxon>
    </lineage>
</organism>
<evidence type="ECO:0000259" key="1">
    <source>
        <dbReference type="Pfam" id="PF00534"/>
    </source>
</evidence>
<reference evidence="2" key="1">
    <citation type="submission" date="2022-06" db="EMBL/GenBank/DDBJ databases">
        <title>Gramella sediminis sp. nov., isolated from deep-sea sediment of the Indian Ocean.</title>
        <authorList>
            <person name="Yang L."/>
        </authorList>
    </citation>
    <scope>NUCLEOTIDE SEQUENCE</scope>
    <source>
        <strain evidence="2">HMD3159</strain>
    </source>
</reference>
<dbReference type="EMBL" id="JAMSCK010000002">
    <property type="protein sequence ID" value="MCM8568753.1"/>
    <property type="molecule type" value="Genomic_DNA"/>
</dbReference>
<comment type="caution">
    <text evidence="2">The sequence shown here is derived from an EMBL/GenBank/DDBJ whole genome shotgun (WGS) entry which is preliminary data.</text>
</comment>
<dbReference type="CDD" id="cd03801">
    <property type="entry name" value="GT4_PimA-like"/>
    <property type="match status" value="1"/>
</dbReference>
<proteinExistence type="predicted"/>
<dbReference type="Gene3D" id="3.40.50.2000">
    <property type="entry name" value="Glycogen Phosphorylase B"/>
    <property type="match status" value="2"/>
</dbReference>
<protein>
    <submittedName>
        <fullName evidence="2">Glycosyltransferase family 4 protein</fullName>
    </submittedName>
</protein>
<accession>A0ABT0Z025</accession>
<keyword evidence="3" id="KW-1185">Reference proteome</keyword>
<evidence type="ECO:0000313" key="2">
    <source>
        <dbReference type="EMBL" id="MCM8568753.1"/>
    </source>
</evidence>
<gene>
    <name evidence="2" type="ORF">NE848_05150</name>
</gene>
<dbReference type="PANTHER" id="PTHR12526">
    <property type="entry name" value="GLYCOSYLTRANSFERASE"/>
    <property type="match status" value="1"/>
</dbReference>
<dbReference type="PANTHER" id="PTHR12526:SF630">
    <property type="entry name" value="GLYCOSYLTRANSFERASE"/>
    <property type="match status" value="1"/>
</dbReference>
<dbReference type="SUPFAM" id="SSF53756">
    <property type="entry name" value="UDP-Glycosyltransferase/glycogen phosphorylase"/>
    <property type="match status" value="1"/>
</dbReference>